<evidence type="ECO:0000313" key="11">
    <source>
        <dbReference type="EMBL" id="KAG7165454.1"/>
    </source>
</evidence>
<dbReference type="GO" id="GO:0016973">
    <property type="term" value="P:poly(A)+ mRNA export from nucleus"/>
    <property type="evidence" value="ECO:0007669"/>
    <property type="project" value="TreeGrafter"/>
</dbReference>
<evidence type="ECO:0000259" key="10">
    <source>
        <dbReference type="PROSITE" id="PS51281"/>
    </source>
</evidence>
<reference evidence="11" key="1">
    <citation type="journal article" date="2021" name="Sci. Adv.">
        <title>The American lobster genome reveals insights on longevity, neural, and immune adaptations.</title>
        <authorList>
            <person name="Polinski J.M."/>
            <person name="Zimin A.V."/>
            <person name="Clark K.F."/>
            <person name="Kohn A.B."/>
            <person name="Sadowski N."/>
            <person name="Timp W."/>
            <person name="Ptitsyn A."/>
            <person name="Khanna P."/>
            <person name="Romanova D.Y."/>
            <person name="Williams P."/>
            <person name="Greenwood S.J."/>
            <person name="Moroz L.L."/>
            <person name="Walt D.R."/>
            <person name="Bodnar A.G."/>
        </authorList>
    </citation>
    <scope>NUCLEOTIDE SEQUENCE</scope>
    <source>
        <strain evidence="11">GMGI-L3</strain>
    </source>
</reference>
<dbReference type="SUPFAM" id="SSF46934">
    <property type="entry name" value="UBA-like"/>
    <property type="match status" value="1"/>
</dbReference>
<dbReference type="CDD" id="cd14342">
    <property type="entry name" value="UBA_TAP-C"/>
    <property type="match status" value="1"/>
</dbReference>
<dbReference type="GO" id="GO:0003723">
    <property type="term" value="F:RNA binding"/>
    <property type="evidence" value="ECO:0007669"/>
    <property type="project" value="TreeGrafter"/>
</dbReference>
<feature type="domain" description="NTF2" evidence="9">
    <location>
        <begin position="86"/>
        <end position="234"/>
    </location>
</feature>
<feature type="compositionally biased region" description="Polar residues" evidence="8">
    <location>
        <begin position="253"/>
        <end position="263"/>
    </location>
</feature>
<keyword evidence="12" id="KW-1185">Reference proteome</keyword>
<organism evidence="11 12">
    <name type="scientific">Homarus americanus</name>
    <name type="common">American lobster</name>
    <dbReference type="NCBI Taxonomy" id="6706"/>
    <lineage>
        <taxon>Eukaryota</taxon>
        <taxon>Metazoa</taxon>
        <taxon>Ecdysozoa</taxon>
        <taxon>Arthropoda</taxon>
        <taxon>Crustacea</taxon>
        <taxon>Multicrustacea</taxon>
        <taxon>Malacostraca</taxon>
        <taxon>Eumalacostraca</taxon>
        <taxon>Eucarida</taxon>
        <taxon>Decapoda</taxon>
        <taxon>Pleocyemata</taxon>
        <taxon>Astacidea</taxon>
        <taxon>Nephropoidea</taxon>
        <taxon>Nephropidae</taxon>
        <taxon>Homarus</taxon>
    </lineage>
</organism>
<sequence>MQRRCDDIQGQNTPSSCYDGEEVSGQRSRGVINRAKKHAVRKLFTKVICLDGQQLPKAIGFEVEEDVSKMPDIQRAYIQDANVKDLVLQFIQQYYRIFDTDNRRPLEAAYSENATFSFSCNFPETGPGARYTNIYLTDNRNLKKLTPSDRRHKLVYQGRSIILNYLCRLPYTVHDPLSFCVDVPVADPKLIVVILSGVFRQLADRNPPIRSFTRNIIIIPEGSGFCICNEQLYITTATIDQVKKAFKTPVVSTAQSSEPDTSIPSTSTVPEQSQPPSVPQSAPDPGQQQAMVVKFSTESGMLPQFSQLCLEQNGWDFNKAAVMFSQLKMENKIPPEYFAQSVS</sequence>
<evidence type="ECO:0000256" key="1">
    <source>
        <dbReference type="ARBA" id="ARBA00004123"/>
    </source>
</evidence>
<gene>
    <name evidence="11" type="primary">Nxf1-L3</name>
    <name evidence="11" type="ORF">Hamer_G007296</name>
</gene>
<feature type="domain" description="TAP-C" evidence="10">
    <location>
        <begin position="286"/>
        <end position="341"/>
    </location>
</feature>
<keyword evidence="5" id="KW-0677">Repeat</keyword>
<dbReference type="PROSITE" id="PS50177">
    <property type="entry name" value="NTF2_DOMAIN"/>
    <property type="match status" value="1"/>
</dbReference>
<keyword evidence="3" id="KW-0813">Transport</keyword>
<dbReference type="AlphaFoldDB" id="A0A8J5MWC3"/>
<feature type="region of interest" description="Disordered" evidence="8">
    <location>
        <begin position="253"/>
        <end position="288"/>
    </location>
</feature>
<dbReference type="InterPro" id="IPR018222">
    <property type="entry name" value="Nuclear_transport_factor_2_euk"/>
</dbReference>
<evidence type="ECO:0000256" key="5">
    <source>
        <dbReference type="ARBA" id="ARBA00022737"/>
    </source>
</evidence>
<dbReference type="SMART" id="SM00804">
    <property type="entry name" value="TAP_C"/>
    <property type="match status" value="1"/>
</dbReference>
<evidence type="ECO:0000256" key="2">
    <source>
        <dbReference type="ARBA" id="ARBA00009285"/>
    </source>
</evidence>
<dbReference type="FunFam" id="1.10.8.10:FF:000018">
    <property type="entry name" value="Nuclear RNA export factor 1"/>
    <property type="match status" value="1"/>
</dbReference>
<feature type="region of interest" description="Disordered" evidence="8">
    <location>
        <begin position="1"/>
        <end position="23"/>
    </location>
</feature>
<proteinExistence type="inferred from homology"/>
<comment type="subcellular location">
    <subcellularLocation>
        <location evidence="1">Nucleus</location>
    </subcellularLocation>
</comment>
<dbReference type="PANTHER" id="PTHR10662">
    <property type="entry name" value="NUCLEAR RNA EXPORT FACTOR"/>
    <property type="match status" value="1"/>
</dbReference>
<dbReference type="EMBL" id="JAHLQT010024345">
    <property type="protein sequence ID" value="KAG7165454.1"/>
    <property type="molecule type" value="Genomic_DNA"/>
</dbReference>
<keyword evidence="4" id="KW-0433">Leucine-rich repeat</keyword>
<dbReference type="InterPro" id="IPR002075">
    <property type="entry name" value="NTF2_dom"/>
</dbReference>
<dbReference type="InterPro" id="IPR030217">
    <property type="entry name" value="NXF_fam"/>
</dbReference>
<evidence type="ECO:0000313" key="12">
    <source>
        <dbReference type="Proteomes" id="UP000747542"/>
    </source>
</evidence>
<evidence type="ECO:0000256" key="3">
    <source>
        <dbReference type="ARBA" id="ARBA00022448"/>
    </source>
</evidence>
<evidence type="ECO:0000259" key="9">
    <source>
        <dbReference type="PROSITE" id="PS50177"/>
    </source>
</evidence>
<dbReference type="Pfam" id="PF03943">
    <property type="entry name" value="TAP_C"/>
    <property type="match status" value="1"/>
</dbReference>
<keyword evidence="7" id="KW-0539">Nucleus</keyword>
<dbReference type="GO" id="GO:0005634">
    <property type="term" value="C:nucleus"/>
    <property type="evidence" value="ECO:0007669"/>
    <property type="project" value="UniProtKB-SubCell"/>
</dbReference>
<dbReference type="InterPro" id="IPR032710">
    <property type="entry name" value="NTF2-like_dom_sf"/>
</dbReference>
<keyword evidence="6" id="KW-0509">mRNA transport</keyword>
<evidence type="ECO:0000256" key="4">
    <source>
        <dbReference type="ARBA" id="ARBA00022614"/>
    </source>
</evidence>
<dbReference type="Gene3D" id="3.10.450.50">
    <property type="match status" value="1"/>
</dbReference>
<dbReference type="PANTHER" id="PTHR10662:SF22">
    <property type="entry name" value="NUCLEAR RNA EXPORT FACTOR 1"/>
    <property type="match status" value="1"/>
</dbReference>
<name>A0A8J5MWC3_HOMAM</name>
<dbReference type="Pfam" id="PF22602">
    <property type="entry name" value="NXF_NTF2"/>
    <property type="match status" value="1"/>
</dbReference>
<dbReference type="Gene3D" id="1.10.8.10">
    <property type="entry name" value="DNA helicase RuvA subunit, C-terminal domain"/>
    <property type="match status" value="1"/>
</dbReference>
<feature type="compositionally biased region" description="Low complexity" evidence="8">
    <location>
        <begin position="264"/>
        <end position="281"/>
    </location>
</feature>
<comment type="caution">
    <text evidence="11">The sequence shown here is derived from an EMBL/GenBank/DDBJ whole genome shotgun (WGS) entry which is preliminary data.</text>
</comment>
<evidence type="ECO:0000256" key="6">
    <source>
        <dbReference type="ARBA" id="ARBA00022816"/>
    </source>
</evidence>
<dbReference type="SUPFAM" id="SSF54427">
    <property type="entry name" value="NTF2-like"/>
    <property type="match status" value="1"/>
</dbReference>
<accession>A0A8J5MWC3</accession>
<comment type="similarity">
    <text evidence="2">Belongs to the NXF family.</text>
</comment>
<evidence type="ECO:0000256" key="8">
    <source>
        <dbReference type="SAM" id="MobiDB-lite"/>
    </source>
</evidence>
<dbReference type="InterPro" id="IPR005637">
    <property type="entry name" value="TAP_C_dom"/>
</dbReference>
<evidence type="ECO:0000256" key="7">
    <source>
        <dbReference type="ARBA" id="ARBA00023242"/>
    </source>
</evidence>
<dbReference type="PROSITE" id="PS51281">
    <property type="entry name" value="TAP_C"/>
    <property type="match status" value="1"/>
</dbReference>
<dbReference type="InterPro" id="IPR009060">
    <property type="entry name" value="UBA-like_sf"/>
</dbReference>
<dbReference type="Proteomes" id="UP000747542">
    <property type="component" value="Unassembled WGS sequence"/>
</dbReference>
<protein>
    <submittedName>
        <fullName evidence="11">Nuclear RNA export factor 1-like 3</fullName>
    </submittedName>
</protein>